<name>A0AA39CBG7_9EURO</name>
<feature type="region of interest" description="Disordered" evidence="1">
    <location>
        <begin position="393"/>
        <end position="461"/>
    </location>
</feature>
<feature type="region of interest" description="Disordered" evidence="1">
    <location>
        <begin position="167"/>
        <end position="202"/>
    </location>
</feature>
<feature type="compositionally biased region" description="Acidic residues" evidence="1">
    <location>
        <begin position="167"/>
        <end position="189"/>
    </location>
</feature>
<gene>
    <name evidence="2" type="ORF">H2200_013141</name>
</gene>
<evidence type="ECO:0000313" key="2">
    <source>
        <dbReference type="EMBL" id="KAJ9602286.1"/>
    </source>
</evidence>
<feature type="compositionally biased region" description="Basic and acidic residues" evidence="1">
    <location>
        <begin position="347"/>
        <end position="365"/>
    </location>
</feature>
<reference evidence="2" key="1">
    <citation type="submission" date="2022-10" db="EMBL/GenBank/DDBJ databases">
        <title>Culturing micro-colonial fungi from biological soil crusts in the Mojave desert and describing Neophaeococcomyces mojavensis, and introducing the new genera and species Taxawa tesnikishii.</title>
        <authorList>
            <person name="Kurbessoian T."/>
            <person name="Stajich J.E."/>
        </authorList>
    </citation>
    <scope>NUCLEOTIDE SEQUENCE</scope>
    <source>
        <strain evidence="2">TK_41</strain>
    </source>
</reference>
<sequence length="461" mass="50686">MSQCFPVDNYARSTYTAILGREHPKIYVKQMPLSPTESAMAKTISEARQPGEDIHKVAFKIVAEMNKHLPNVVDLKNASRYRSFWHIERVLSDMMYPEDCGSGTRKPYTLAEDKNLRERAIKMAKQGYGITAIARAHIKEFPDRDENSAGIRLRHLELLDSLRTEIADPEGDDTADPEGDDTADPEGDDTANPKNSAPTTEKLVLPTLKKKVGPHTEEQFRVARAAADDPKMMIMSQADFGRYLAEKWPERTALSIKSRIVQKATISASGIPDLELTAGQWRVIQNFSATSRASGAKAAAQIQAELAKDNCDRSLRSCNFALTRVRDGQFLVDLKGLPADTMIPVEGSKEGLGRHPKGKNKDTGTKRFATASEDQGSPKRAKINFLAPPSGSIASALQGLSRDTVLPVQIPKQDPKKESKKNGTKGTGKKGSDKASKEGDRPKRAKADFFAPCEVSKDKQL</sequence>
<dbReference type="AlphaFoldDB" id="A0AA39CBG7"/>
<comment type="caution">
    <text evidence="2">The sequence shown here is derived from an EMBL/GenBank/DDBJ whole genome shotgun (WGS) entry which is preliminary data.</text>
</comment>
<keyword evidence="3" id="KW-1185">Reference proteome</keyword>
<evidence type="ECO:0000313" key="3">
    <source>
        <dbReference type="Proteomes" id="UP001172673"/>
    </source>
</evidence>
<feature type="compositionally biased region" description="Basic and acidic residues" evidence="1">
    <location>
        <begin position="430"/>
        <end position="447"/>
    </location>
</feature>
<dbReference type="Proteomes" id="UP001172673">
    <property type="component" value="Unassembled WGS sequence"/>
</dbReference>
<evidence type="ECO:0000256" key="1">
    <source>
        <dbReference type="SAM" id="MobiDB-lite"/>
    </source>
</evidence>
<dbReference type="EMBL" id="JAPDRK010000027">
    <property type="protein sequence ID" value="KAJ9602286.1"/>
    <property type="molecule type" value="Genomic_DNA"/>
</dbReference>
<feature type="region of interest" description="Disordered" evidence="1">
    <location>
        <begin position="345"/>
        <end position="381"/>
    </location>
</feature>
<protein>
    <submittedName>
        <fullName evidence="2">Uncharacterized protein</fullName>
    </submittedName>
</protein>
<organism evidence="2 3">
    <name type="scientific">Cladophialophora chaetospira</name>
    <dbReference type="NCBI Taxonomy" id="386627"/>
    <lineage>
        <taxon>Eukaryota</taxon>
        <taxon>Fungi</taxon>
        <taxon>Dikarya</taxon>
        <taxon>Ascomycota</taxon>
        <taxon>Pezizomycotina</taxon>
        <taxon>Eurotiomycetes</taxon>
        <taxon>Chaetothyriomycetidae</taxon>
        <taxon>Chaetothyriales</taxon>
        <taxon>Herpotrichiellaceae</taxon>
        <taxon>Cladophialophora</taxon>
    </lineage>
</organism>
<accession>A0AA39CBG7</accession>
<proteinExistence type="predicted"/>